<proteinExistence type="predicted"/>
<reference evidence="1" key="1">
    <citation type="submission" date="2021-04" db="EMBL/GenBank/DDBJ databases">
        <title>Genomes of microviruses identified in yellow-bellied marmot fecal samples.</title>
        <authorList>
            <person name="Varsani A."/>
            <person name="Kraberger S."/>
            <person name="Chatterjee A."/>
            <person name="Richet C."/>
            <person name="Fontenele R.S."/>
            <person name="Schmidlin K."/>
            <person name="Blumstein D.T."/>
        </authorList>
    </citation>
    <scope>NUCLEOTIDE SEQUENCE</scope>
    <source>
        <strain evidence="1">Mar31</strain>
    </source>
</reference>
<sequence length="185" mass="20413">MPRSLWTERIDFMVIRKPFSTYEGPKTPSGSDEVPTYTAVTLPDGGRVLKQVGSYSQKDYVQSFLEGTLLENILQKCVITGDDSLLNTRPGFYLDITGMPQDFAEVQNMIVMAKSTYENSPRVVLERYPTFEQYADAMLADPDSGDFSSLMSLYGLTKDVQAARSDASQASDVFVNSAQEGGASE</sequence>
<dbReference type="Pfam" id="PF09675">
    <property type="entry name" value="Chlamy_scaf"/>
    <property type="match status" value="1"/>
</dbReference>
<evidence type="ECO:0000313" key="1">
    <source>
        <dbReference type="EMBL" id="QXN75142.1"/>
    </source>
</evidence>
<protein>
    <submittedName>
        <fullName evidence="1">Internal scaffolding protein</fullName>
    </submittedName>
</protein>
<dbReference type="InterPro" id="IPR014131">
    <property type="entry name" value="Chlamydia_phage_Vp3"/>
</dbReference>
<accession>A0A8F5MKM3</accession>
<name>A0A8F5MKM3_9VIRU</name>
<dbReference type="EMBL" id="MZ089777">
    <property type="protein sequence ID" value="QXN75142.1"/>
    <property type="molecule type" value="Genomic_DNA"/>
</dbReference>
<organism evidence="1">
    <name type="scientific">Microvirus mar31</name>
    <dbReference type="NCBI Taxonomy" id="2851165"/>
    <lineage>
        <taxon>Viruses</taxon>
        <taxon>Monodnaviria</taxon>
        <taxon>Sangervirae</taxon>
        <taxon>Phixviricota</taxon>
        <taxon>Malgrandaviricetes</taxon>
        <taxon>Petitvirales</taxon>
        <taxon>Microviridae</taxon>
    </lineage>
</organism>